<feature type="domain" description="PoNi C-terminal" evidence="1">
    <location>
        <begin position="2"/>
        <end position="50"/>
    </location>
</feature>
<comment type="caution">
    <text evidence="2">The sequence shown here is derived from an EMBL/GenBank/DDBJ whole genome shotgun (WGS) entry which is preliminary data.</text>
</comment>
<protein>
    <recommendedName>
        <fullName evidence="1">PoNi C-terminal domain-containing protein</fullName>
    </recommendedName>
</protein>
<dbReference type="RefSeq" id="WP_307185964.1">
    <property type="nucleotide sequence ID" value="NZ_JAUTBA010000001.1"/>
</dbReference>
<dbReference type="Proteomes" id="UP001244640">
    <property type="component" value="Unassembled WGS sequence"/>
</dbReference>
<name>A0ABU0U5S2_9SPHI</name>
<gene>
    <name evidence="2" type="ORF">QE382_002272</name>
</gene>
<sequence>MYLNKTWYKKMKLTYWFDNDKNDVFFAYWSFEIAAIVKILGVNNTLLKNSENAIGVGIEAIS</sequence>
<keyword evidence="3" id="KW-1185">Reference proteome</keyword>
<dbReference type="Pfam" id="PF08929">
    <property type="entry name" value="PoNi_C"/>
    <property type="match status" value="1"/>
</dbReference>
<dbReference type="InterPro" id="IPR028983">
    <property type="entry name" value="PA2201-like_C"/>
</dbReference>
<evidence type="ECO:0000313" key="3">
    <source>
        <dbReference type="Proteomes" id="UP001244640"/>
    </source>
</evidence>
<dbReference type="EMBL" id="JAUTBA010000001">
    <property type="protein sequence ID" value="MDQ1150288.1"/>
    <property type="molecule type" value="Genomic_DNA"/>
</dbReference>
<evidence type="ECO:0000259" key="1">
    <source>
        <dbReference type="Pfam" id="PF08929"/>
    </source>
</evidence>
<evidence type="ECO:0000313" key="2">
    <source>
        <dbReference type="EMBL" id="MDQ1150288.1"/>
    </source>
</evidence>
<organism evidence="2 3">
    <name type="scientific">Sphingobacterium zeae</name>
    <dbReference type="NCBI Taxonomy" id="1776859"/>
    <lineage>
        <taxon>Bacteria</taxon>
        <taxon>Pseudomonadati</taxon>
        <taxon>Bacteroidota</taxon>
        <taxon>Sphingobacteriia</taxon>
        <taxon>Sphingobacteriales</taxon>
        <taxon>Sphingobacteriaceae</taxon>
        <taxon>Sphingobacterium</taxon>
    </lineage>
</organism>
<proteinExistence type="predicted"/>
<dbReference type="InterPro" id="IPR015025">
    <property type="entry name" value="PoNi_C"/>
</dbReference>
<dbReference type="SUPFAM" id="SSF140731">
    <property type="entry name" value="PA2201 C-terminal domain-like"/>
    <property type="match status" value="1"/>
</dbReference>
<accession>A0ABU0U5S2</accession>
<dbReference type="Gene3D" id="1.10.3920.10">
    <property type="entry name" value="PA2201 C-terminal domain-like"/>
    <property type="match status" value="1"/>
</dbReference>
<reference evidence="2 3" key="1">
    <citation type="submission" date="2023-07" db="EMBL/GenBank/DDBJ databases">
        <title>Functional and genomic diversity of the sorghum phyllosphere microbiome.</title>
        <authorList>
            <person name="Shade A."/>
        </authorList>
    </citation>
    <scope>NUCLEOTIDE SEQUENCE [LARGE SCALE GENOMIC DNA]</scope>
    <source>
        <strain evidence="2 3">SORGH_AS_0892</strain>
    </source>
</reference>